<dbReference type="EMBL" id="CAXIEN010000019">
    <property type="protein sequence ID" value="CAL1265857.1"/>
    <property type="molecule type" value="Genomic_DNA"/>
</dbReference>
<proteinExistence type="predicted"/>
<protein>
    <submittedName>
        <fullName evidence="1">Uncharacterized protein</fullName>
    </submittedName>
</protein>
<evidence type="ECO:0000313" key="1">
    <source>
        <dbReference type="EMBL" id="CAL1265857.1"/>
    </source>
</evidence>
<keyword evidence="2" id="KW-1185">Reference proteome</keyword>
<gene>
    <name evidence="1" type="ORF">LARSCL_LOCUS2783</name>
</gene>
<organism evidence="1 2">
    <name type="scientific">Larinioides sclopetarius</name>
    <dbReference type="NCBI Taxonomy" id="280406"/>
    <lineage>
        <taxon>Eukaryota</taxon>
        <taxon>Metazoa</taxon>
        <taxon>Ecdysozoa</taxon>
        <taxon>Arthropoda</taxon>
        <taxon>Chelicerata</taxon>
        <taxon>Arachnida</taxon>
        <taxon>Araneae</taxon>
        <taxon>Araneomorphae</taxon>
        <taxon>Entelegynae</taxon>
        <taxon>Araneoidea</taxon>
        <taxon>Araneidae</taxon>
        <taxon>Larinioides</taxon>
    </lineage>
</organism>
<sequence length="50" mass="6096">MEKHPKRLFPFKERNIRIFAGINLRHGRRFKNGPNSCFYSSFIIKFFHIV</sequence>
<reference evidence="1 2" key="1">
    <citation type="submission" date="2024-04" db="EMBL/GenBank/DDBJ databases">
        <authorList>
            <person name="Rising A."/>
            <person name="Reimegard J."/>
            <person name="Sonavane S."/>
            <person name="Akerstrom W."/>
            <person name="Nylinder S."/>
            <person name="Hedman E."/>
            <person name="Kallberg Y."/>
        </authorList>
    </citation>
    <scope>NUCLEOTIDE SEQUENCE [LARGE SCALE GENOMIC DNA]</scope>
</reference>
<dbReference type="AlphaFoldDB" id="A0AAV1Z4L7"/>
<name>A0AAV1Z4L7_9ARAC</name>
<evidence type="ECO:0000313" key="2">
    <source>
        <dbReference type="Proteomes" id="UP001497382"/>
    </source>
</evidence>
<accession>A0AAV1Z4L7</accession>
<feature type="non-terminal residue" evidence="1">
    <location>
        <position position="50"/>
    </location>
</feature>
<comment type="caution">
    <text evidence="1">The sequence shown here is derived from an EMBL/GenBank/DDBJ whole genome shotgun (WGS) entry which is preliminary data.</text>
</comment>
<dbReference type="Proteomes" id="UP001497382">
    <property type="component" value="Unassembled WGS sequence"/>
</dbReference>